<evidence type="ECO:0000313" key="7">
    <source>
        <dbReference type="Proteomes" id="UP001300261"/>
    </source>
</evidence>
<dbReference type="InterPro" id="IPR011701">
    <property type="entry name" value="MFS"/>
</dbReference>
<dbReference type="PANTHER" id="PTHR11360:SF290">
    <property type="entry name" value="MONOCARBOXYLATE MFS PERMEASE"/>
    <property type="match status" value="1"/>
</dbReference>
<feature type="transmembrane region" description="Helical" evidence="4">
    <location>
        <begin position="223"/>
        <end position="244"/>
    </location>
</feature>
<keyword evidence="1 4" id="KW-0812">Transmembrane</keyword>
<feature type="transmembrane region" description="Helical" evidence="4">
    <location>
        <begin position="375"/>
        <end position="399"/>
    </location>
</feature>
<name>A0ABT3R9K0_9HYPH</name>
<dbReference type="InterPro" id="IPR050327">
    <property type="entry name" value="Proton-linked_MCT"/>
</dbReference>
<dbReference type="Gene3D" id="1.20.1250.20">
    <property type="entry name" value="MFS general substrate transporter like domains"/>
    <property type="match status" value="1"/>
</dbReference>
<dbReference type="EMBL" id="JAPEVI010000003">
    <property type="protein sequence ID" value="MCX2725705.1"/>
    <property type="molecule type" value="Genomic_DNA"/>
</dbReference>
<evidence type="ECO:0000256" key="4">
    <source>
        <dbReference type="SAM" id="Phobius"/>
    </source>
</evidence>
<gene>
    <name evidence="6" type="ORF">ON753_25660</name>
</gene>
<feature type="domain" description="Major facilitator superfamily (MFS) profile" evidence="5">
    <location>
        <begin position="20"/>
        <end position="401"/>
    </location>
</feature>
<dbReference type="InterPro" id="IPR036259">
    <property type="entry name" value="MFS_trans_sf"/>
</dbReference>
<dbReference type="PANTHER" id="PTHR11360">
    <property type="entry name" value="MONOCARBOXYLATE TRANSPORTER"/>
    <property type="match status" value="1"/>
</dbReference>
<evidence type="ECO:0000256" key="3">
    <source>
        <dbReference type="ARBA" id="ARBA00023136"/>
    </source>
</evidence>
<dbReference type="Pfam" id="PF07690">
    <property type="entry name" value="MFS_1"/>
    <property type="match status" value="1"/>
</dbReference>
<feature type="transmembrane region" description="Helical" evidence="4">
    <location>
        <begin position="55"/>
        <end position="74"/>
    </location>
</feature>
<comment type="caution">
    <text evidence="6">The sequence shown here is derived from an EMBL/GenBank/DDBJ whole genome shotgun (WGS) entry which is preliminary data.</text>
</comment>
<feature type="transmembrane region" description="Helical" evidence="4">
    <location>
        <begin position="346"/>
        <end position="369"/>
    </location>
</feature>
<feature type="transmembrane region" description="Helical" evidence="4">
    <location>
        <begin position="286"/>
        <end position="306"/>
    </location>
</feature>
<evidence type="ECO:0000256" key="2">
    <source>
        <dbReference type="ARBA" id="ARBA00022989"/>
    </source>
</evidence>
<sequence>MTLESFAARPLAASDHGGVKAALGATLGMATGFGSLALTSVFIGPLGTEFGWSKSELSLCYTLAAVGMAIGGVVWGRISDRTDIRYLLYIGGAFIVLPLLIMSQATDLWQFYAANLMLGVAGFGCLYAPLVSAAGEWFESRRGLVMGIVTAGGALGQGVMPYAAESFISAVGWREAFFLVAVGVLVLQLLVGVLVRRRGPAAVAACHNAVGRGRSGTLQRPRLMLLALAAFLCCACMGTPLVHLAGFVTSVCGSSAFGATSLLVAMIFGAIGRVCFGMIADRYGNLFSYGSASLLQTLCIPVFPLLQFELPILALSAVFGFGFAGNMTCLILCVRDEAPAEAFGGAIGLVMFIAWAGMGVGGYLGGALFDLSGAYGLPFLVAALFGVANLLVLAVLGLLRRTARQTGRST</sequence>
<dbReference type="InterPro" id="IPR020846">
    <property type="entry name" value="MFS_dom"/>
</dbReference>
<feature type="transmembrane region" description="Helical" evidence="4">
    <location>
        <begin position="256"/>
        <end position="279"/>
    </location>
</feature>
<feature type="transmembrane region" description="Helical" evidence="4">
    <location>
        <begin position="21"/>
        <end position="43"/>
    </location>
</feature>
<organism evidence="6 7">
    <name type="scientific">Roseibium salinum</name>
    <dbReference type="NCBI Taxonomy" id="1604349"/>
    <lineage>
        <taxon>Bacteria</taxon>
        <taxon>Pseudomonadati</taxon>
        <taxon>Pseudomonadota</taxon>
        <taxon>Alphaproteobacteria</taxon>
        <taxon>Hyphomicrobiales</taxon>
        <taxon>Stappiaceae</taxon>
        <taxon>Roseibium</taxon>
    </lineage>
</organism>
<keyword evidence="2 4" id="KW-1133">Transmembrane helix</keyword>
<evidence type="ECO:0000313" key="6">
    <source>
        <dbReference type="EMBL" id="MCX2725705.1"/>
    </source>
</evidence>
<feature type="transmembrane region" description="Helical" evidence="4">
    <location>
        <begin position="143"/>
        <end position="164"/>
    </location>
</feature>
<feature type="transmembrane region" description="Helical" evidence="4">
    <location>
        <begin position="176"/>
        <end position="195"/>
    </location>
</feature>
<accession>A0ABT3R9K0</accession>
<keyword evidence="3 4" id="KW-0472">Membrane</keyword>
<protein>
    <submittedName>
        <fullName evidence="6">MFS transporter</fullName>
    </submittedName>
</protein>
<evidence type="ECO:0000259" key="5">
    <source>
        <dbReference type="PROSITE" id="PS50850"/>
    </source>
</evidence>
<dbReference type="PROSITE" id="PS50850">
    <property type="entry name" value="MFS"/>
    <property type="match status" value="1"/>
</dbReference>
<dbReference type="Proteomes" id="UP001300261">
    <property type="component" value="Unassembled WGS sequence"/>
</dbReference>
<feature type="transmembrane region" description="Helical" evidence="4">
    <location>
        <begin position="111"/>
        <end position="131"/>
    </location>
</feature>
<reference evidence="6 7" key="1">
    <citation type="journal article" date="2016" name="Int. J. Syst. Evol. Microbiol.">
        <title>Labrenzia salina sp. nov., isolated from the rhizosphere of the halophyte Arthrocnemum macrostachyum.</title>
        <authorList>
            <person name="Camacho M."/>
            <person name="Redondo-Gomez S."/>
            <person name="Rodriguez-Llorente I."/>
            <person name="Rohde M."/>
            <person name="Sproer C."/>
            <person name="Schumann P."/>
            <person name="Klenk H.P."/>
            <person name="Montero-Calasanz M.D.C."/>
        </authorList>
    </citation>
    <scope>NUCLEOTIDE SEQUENCE [LARGE SCALE GENOMIC DNA]</scope>
    <source>
        <strain evidence="6 7">DSM 29163</strain>
    </source>
</reference>
<feature type="transmembrane region" description="Helical" evidence="4">
    <location>
        <begin position="86"/>
        <end position="105"/>
    </location>
</feature>
<proteinExistence type="predicted"/>
<evidence type="ECO:0000256" key="1">
    <source>
        <dbReference type="ARBA" id="ARBA00022692"/>
    </source>
</evidence>
<keyword evidence="7" id="KW-1185">Reference proteome</keyword>
<dbReference type="SUPFAM" id="SSF103473">
    <property type="entry name" value="MFS general substrate transporter"/>
    <property type="match status" value="1"/>
</dbReference>
<dbReference type="RefSeq" id="WP_265966843.1">
    <property type="nucleotide sequence ID" value="NZ_JAPEVI010000003.1"/>
</dbReference>
<feature type="transmembrane region" description="Helical" evidence="4">
    <location>
        <begin position="312"/>
        <end position="334"/>
    </location>
</feature>